<gene>
    <name evidence="2" type="ORF">FGW20_09750</name>
</gene>
<evidence type="ECO:0000313" key="3">
    <source>
        <dbReference type="Proteomes" id="UP001168423"/>
    </source>
</evidence>
<organism evidence="2 3">
    <name type="scientific">Methanoculleus methanifontis</name>
    <dbReference type="NCBI Taxonomy" id="2584086"/>
    <lineage>
        <taxon>Archaea</taxon>
        <taxon>Methanobacteriati</taxon>
        <taxon>Methanobacteriota</taxon>
        <taxon>Stenosarchaea group</taxon>
        <taxon>Methanomicrobia</taxon>
        <taxon>Methanomicrobiales</taxon>
        <taxon>Methanomicrobiaceae</taxon>
        <taxon>Methanoculleus</taxon>
    </lineage>
</organism>
<dbReference type="RefSeq" id="WP_367617941.1">
    <property type="nucleotide sequence ID" value="NZ_VCYI01000012.1"/>
</dbReference>
<dbReference type="EMBL" id="VCYI01000012">
    <property type="protein sequence ID" value="MDN7013322.1"/>
    <property type="molecule type" value="Genomic_DNA"/>
</dbReference>
<evidence type="ECO:0000313" key="2">
    <source>
        <dbReference type="EMBL" id="MDN7013322.1"/>
    </source>
</evidence>
<comment type="caution">
    <text evidence="2">The sequence shown here is derived from an EMBL/GenBank/DDBJ whole genome shotgun (WGS) entry which is preliminary data.</text>
</comment>
<dbReference type="InterPro" id="IPR041527">
    <property type="entry name" value="YhcG_N"/>
</dbReference>
<dbReference type="Proteomes" id="UP001168423">
    <property type="component" value="Unassembled WGS sequence"/>
</dbReference>
<proteinExistence type="predicted"/>
<feature type="domain" description="YhcG N-terminal" evidence="1">
    <location>
        <begin position="27"/>
        <end position="100"/>
    </location>
</feature>
<reference evidence="2" key="1">
    <citation type="submission" date="2019-05" db="EMBL/GenBank/DDBJ databases">
        <title>Isolation and characterization of methanogens from the cold seep sediment at Four-Way Closure Ridge.</title>
        <authorList>
            <person name="You Y.-T."/>
            <person name="Chen S.-C."/>
            <person name="Zhang W.-L."/>
            <person name="Lai M.-C."/>
        </authorList>
    </citation>
    <scope>NUCLEOTIDE SEQUENCE</scope>
    <source>
        <strain evidence="2">FWC-SCC3</strain>
    </source>
</reference>
<name>A0ABT8M3Z8_9EURY</name>
<accession>A0ABT8M3Z8</accession>
<protein>
    <submittedName>
        <fullName evidence="2">DUF1016 domain-containing protein</fullName>
    </submittedName>
</protein>
<dbReference type="Pfam" id="PF17761">
    <property type="entry name" value="DUF1016_N"/>
    <property type="match status" value="1"/>
</dbReference>
<sequence length="127" mass="14226">MHTSAWISGRTLRGSGSTYAVSPDKISTAKSRAAVNVELVLLYRHIGGRILRDILREQRAAHGRKIVSTVSRELVAEYGPGYSGKNLRRMIRFSTRFHLKNPDDIRAANNRKLWQRNAPGVLSASEL</sequence>
<evidence type="ECO:0000259" key="1">
    <source>
        <dbReference type="Pfam" id="PF17761"/>
    </source>
</evidence>
<keyword evidence="3" id="KW-1185">Reference proteome</keyword>